<dbReference type="SMART" id="SM00028">
    <property type="entry name" value="TPR"/>
    <property type="match status" value="13"/>
</dbReference>
<feature type="repeat" description="TPR" evidence="1">
    <location>
        <begin position="426"/>
        <end position="459"/>
    </location>
</feature>
<proteinExistence type="predicted"/>
<reference evidence="5" key="1">
    <citation type="journal article" date="2021" name="Science">
        <title>Hunting the eagle killer: A cyanobacterial neurotoxin causes vacuolar myelinopathy.</title>
        <authorList>
            <person name="Breinlinger S."/>
            <person name="Phillips T.J."/>
            <person name="Haram B.N."/>
            <person name="Mares J."/>
            <person name="Martinez Yerena J.A."/>
            <person name="Hrouzek P."/>
            <person name="Sobotka R."/>
            <person name="Henderson W.M."/>
            <person name="Schmieder P."/>
            <person name="Williams S.M."/>
            <person name="Lauderdale J.D."/>
            <person name="Wilde H.D."/>
            <person name="Gerrin W."/>
            <person name="Kust A."/>
            <person name="Washington J.W."/>
            <person name="Wagner C."/>
            <person name="Geier B."/>
            <person name="Liebeke M."/>
            <person name="Enke H."/>
            <person name="Niedermeyer T.H.J."/>
            <person name="Wilde S.B."/>
        </authorList>
    </citation>
    <scope>NUCLEOTIDE SEQUENCE [LARGE SCALE GENOMIC DNA]</scope>
    <source>
        <strain evidence="5">Thurmond2011</strain>
    </source>
</reference>
<feature type="repeat" description="TPR" evidence="1">
    <location>
        <begin position="266"/>
        <end position="299"/>
    </location>
</feature>
<organism evidence="4 5">
    <name type="scientific">Aetokthonos hydrillicola Thurmond2011</name>
    <dbReference type="NCBI Taxonomy" id="2712845"/>
    <lineage>
        <taxon>Bacteria</taxon>
        <taxon>Bacillati</taxon>
        <taxon>Cyanobacteriota</taxon>
        <taxon>Cyanophyceae</taxon>
        <taxon>Nostocales</taxon>
        <taxon>Hapalosiphonaceae</taxon>
        <taxon>Aetokthonos</taxon>
    </lineage>
</organism>
<feature type="repeat" description="TPR" evidence="1">
    <location>
        <begin position="186"/>
        <end position="219"/>
    </location>
</feature>
<dbReference type="RefSeq" id="WP_310834001.1">
    <property type="nucleotide sequence ID" value="NZ_JAALHA020000009.1"/>
</dbReference>
<evidence type="ECO:0000313" key="4">
    <source>
        <dbReference type="EMBL" id="MDR9896625.1"/>
    </source>
</evidence>
<feature type="repeat" description="TPR" evidence="1">
    <location>
        <begin position="346"/>
        <end position="379"/>
    </location>
</feature>
<feature type="repeat" description="TPR" evidence="1">
    <location>
        <begin position="146"/>
        <end position="179"/>
    </location>
</feature>
<dbReference type="EMBL" id="JAALHA020000009">
    <property type="protein sequence ID" value="MDR9896625.1"/>
    <property type="molecule type" value="Genomic_DNA"/>
</dbReference>
<evidence type="ECO:0000259" key="3">
    <source>
        <dbReference type="Pfam" id="PF12770"/>
    </source>
</evidence>
<dbReference type="PANTHER" id="PTHR10098:SF108">
    <property type="entry name" value="TETRATRICOPEPTIDE REPEAT PROTEIN 28"/>
    <property type="match status" value="1"/>
</dbReference>
<dbReference type="PANTHER" id="PTHR10098">
    <property type="entry name" value="RAPSYN-RELATED"/>
    <property type="match status" value="1"/>
</dbReference>
<feature type="repeat" description="TPR" evidence="1">
    <location>
        <begin position="386"/>
        <end position="419"/>
    </location>
</feature>
<evidence type="ECO:0000313" key="5">
    <source>
        <dbReference type="Proteomes" id="UP000667802"/>
    </source>
</evidence>
<feature type="repeat" description="TPR" evidence="1">
    <location>
        <begin position="466"/>
        <end position="499"/>
    </location>
</feature>
<dbReference type="Proteomes" id="UP000667802">
    <property type="component" value="Unassembled WGS sequence"/>
</dbReference>
<keyword evidence="2" id="KW-0175">Coiled coil</keyword>
<evidence type="ECO:0000256" key="1">
    <source>
        <dbReference type="PROSITE-ProRule" id="PRU00339"/>
    </source>
</evidence>
<dbReference type="InterPro" id="IPR024983">
    <property type="entry name" value="CHAT_dom"/>
</dbReference>
<feature type="repeat" description="TPR" evidence="1">
    <location>
        <begin position="506"/>
        <end position="539"/>
    </location>
</feature>
<dbReference type="AlphaFoldDB" id="A0AAP5ICT8"/>
<keyword evidence="1" id="KW-0802">TPR repeat</keyword>
<feature type="coiled-coil region" evidence="2">
    <location>
        <begin position="698"/>
        <end position="745"/>
    </location>
</feature>
<protein>
    <submittedName>
        <fullName evidence="4">CHAT domain-containing protein</fullName>
    </submittedName>
</protein>
<sequence>MKRSEIFHWIFGCFLLKLPRYSLTLLLGVVLLLDLAGATPPTRGLEIGQKAGTTQQGGDSATAEQTFQEGLQFYKQGTPESLRKAIVKWLEALQLFERLNDKANQALTLTGIGKVYSNLGDLQKALTYYNQALPLFHALGDKSGEARTLNNIGSVYSDSGDLQKALTYYNQALPLFRAVGNKSGEGTTLNNIGLVYSNLGDNQKALTYYNQALPLIRAAGDKSDEATTLNNIGGVHSDLGDLQKALTYYNQALPLRRAVGDKSGEAATLNNIGSVYSNLGDNQKALTHYNQALPLFRAVGNKSGEAATLNNIGRVYDDLGDLQKALTYYNQALPLFRTVGNKSGEGTTLNNIGAVYLNLGDLQKALTYYNQVLALIRTVGDKSGEATTLNNIGRVYSDLGEKQKALTYYNQVLALIRAVGDNSREAGTLNNIGKVYSDLGEKQKALTYYNQALPLFRAVGNKSGEATTLNNIGAVYSNLGDTQKALTYYNQALPLYRAVGDKSGEATTLNNIGTVYNDLGEKQKALTYLNQVLPLYRAAGDKSGEATTLNNIGRVYADLGDLQKALTYYNQALPLRRAVGDKSGEATTLGNIALLERNQGDLERSLKQIKAAIQISEELRTKVVNKDLQSSYFASAQRYYKFYIDLLMQLHKKYPLSGYDALALQISERSRARGLIELLTEAHADIRKGVDPKLLAIEQQLQQKIDSTTRQLQELSSKPNTEAAIAKLKLELENLLSQQQELQTKIRLTSPKYAAIKYPQALNLEQIQQQLDSDTLLLEYSLGKEHSYLWAVTPNSIDTYQLPDKKQIETAAENFRQNIKLPYSSPDLNKLSQIILAPVASKLGKKRLVIVADGALQTIPFAALSDITTNNKASGNIQYQPLIVNHQIVNLPSLTTIATQRKELMGRKSAPKTLAILADPVFEANDTRITGKPEPPPVSNLVIPAEIQQAEIKRAARSFGLGRLEGTRKEANAILKLVNQTDNLQAFDFDANYNWATSKQLSQYRFLHFATHGFADPEHPELSRIVLSLFDQKGSPTPRGYLQLGDIFNLDYPADLVVLSACDTGIGKNVEGEGLIGLTRGLMYAGSQRVAVSLWKVNDDATAKLMQEFYFQMLQLHQSPSVALREAQLKLLRDPNLNKPLYWAAFTLQGEWR</sequence>
<name>A0AAP5ICT8_9CYAN</name>
<dbReference type="Pfam" id="PF13181">
    <property type="entry name" value="TPR_8"/>
    <property type="match status" value="1"/>
</dbReference>
<dbReference type="Pfam" id="PF13424">
    <property type="entry name" value="TPR_12"/>
    <property type="match status" value="6"/>
</dbReference>
<accession>A0AAP5ICT8</accession>
<feature type="repeat" description="TPR" evidence="1">
    <location>
        <begin position="226"/>
        <end position="259"/>
    </location>
</feature>
<evidence type="ECO:0000256" key="2">
    <source>
        <dbReference type="SAM" id="Coils"/>
    </source>
</evidence>
<dbReference type="PROSITE" id="PS50005">
    <property type="entry name" value="TPR"/>
    <property type="match status" value="12"/>
</dbReference>
<dbReference type="Pfam" id="PF12770">
    <property type="entry name" value="CHAT"/>
    <property type="match status" value="1"/>
</dbReference>
<feature type="repeat" description="TPR" evidence="1">
    <location>
        <begin position="306"/>
        <end position="339"/>
    </location>
</feature>
<dbReference type="SUPFAM" id="SSF48452">
    <property type="entry name" value="TPR-like"/>
    <property type="match status" value="4"/>
</dbReference>
<feature type="repeat" description="TPR" evidence="1">
    <location>
        <begin position="106"/>
        <end position="139"/>
    </location>
</feature>
<comment type="caution">
    <text evidence="4">The sequence shown here is derived from an EMBL/GenBank/DDBJ whole genome shotgun (WGS) entry which is preliminary data.</text>
</comment>
<feature type="domain" description="CHAT" evidence="3">
    <location>
        <begin position="827"/>
        <end position="1151"/>
    </location>
</feature>
<dbReference type="InterPro" id="IPR019734">
    <property type="entry name" value="TPR_rpt"/>
</dbReference>
<dbReference type="Gene3D" id="1.25.40.10">
    <property type="entry name" value="Tetratricopeptide repeat domain"/>
    <property type="match status" value="3"/>
</dbReference>
<dbReference type="InterPro" id="IPR011990">
    <property type="entry name" value="TPR-like_helical_dom_sf"/>
</dbReference>
<feature type="repeat" description="TPR" evidence="1">
    <location>
        <begin position="546"/>
        <end position="579"/>
    </location>
</feature>
<dbReference type="PROSITE" id="PS50293">
    <property type="entry name" value="TPR_REGION"/>
    <property type="match status" value="4"/>
</dbReference>
<gene>
    <name evidence="4" type="ORF">G7B40_018950</name>
</gene>
<keyword evidence="5" id="KW-1185">Reference proteome</keyword>